<protein>
    <recommendedName>
        <fullName evidence="4">Protein PBDC1 homolog</fullName>
    </recommendedName>
</protein>
<evidence type="ECO:0000256" key="4">
    <source>
        <dbReference type="ARBA" id="ARBA00069779"/>
    </source>
</evidence>
<evidence type="ECO:0000256" key="2">
    <source>
        <dbReference type="ARBA" id="ARBA00022490"/>
    </source>
</evidence>
<dbReference type="InterPro" id="IPR008476">
    <property type="entry name" value="PBDC1_metazoa/fungi"/>
</dbReference>
<evidence type="ECO:0000256" key="5">
    <source>
        <dbReference type="SAM" id="MobiDB-lite"/>
    </source>
</evidence>
<dbReference type="GO" id="GO:0005737">
    <property type="term" value="C:cytoplasm"/>
    <property type="evidence" value="ECO:0007669"/>
    <property type="project" value="UniProtKB-SubCell"/>
</dbReference>
<feature type="domain" description="Polysaccharide biosynthesis" evidence="6">
    <location>
        <begin position="27"/>
        <end position="153"/>
    </location>
</feature>
<dbReference type="InterPro" id="IPR021148">
    <property type="entry name" value="Polysacc_synth_dom"/>
</dbReference>
<dbReference type="InterPro" id="IPR023139">
    <property type="entry name" value="PBDC1-like_dom_sf"/>
</dbReference>
<evidence type="ECO:0000256" key="1">
    <source>
        <dbReference type="ARBA" id="ARBA00004496"/>
    </source>
</evidence>
<proteinExistence type="inferred from homology"/>
<accession>A0A2C5YCD1</accession>
<keyword evidence="8" id="KW-1185">Reference proteome</keyword>
<evidence type="ECO:0000313" key="7">
    <source>
        <dbReference type="EMBL" id="PHH65366.1"/>
    </source>
</evidence>
<comment type="similarity">
    <text evidence="3">Belongs to the PBDC1 family.</text>
</comment>
<organism evidence="7 8">
    <name type="scientific">Ophiocordyceps australis</name>
    <dbReference type="NCBI Taxonomy" id="1399860"/>
    <lineage>
        <taxon>Eukaryota</taxon>
        <taxon>Fungi</taxon>
        <taxon>Dikarya</taxon>
        <taxon>Ascomycota</taxon>
        <taxon>Pezizomycotina</taxon>
        <taxon>Sordariomycetes</taxon>
        <taxon>Hypocreomycetidae</taxon>
        <taxon>Hypocreales</taxon>
        <taxon>Ophiocordycipitaceae</taxon>
        <taxon>Ophiocordyceps</taxon>
    </lineage>
</organism>
<dbReference type="PANTHER" id="PTHR13410">
    <property type="entry name" value="PROTEIN PBDC1"/>
    <property type="match status" value="1"/>
</dbReference>
<dbReference type="AlphaFoldDB" id="A0A2C5YCD1"/>
<evidence type="ECO:0000313" key="8">
    <source>
        <dbReference type="Proteomes" id="UP000226192"/>
    </source>
</evidence>
<reference evidence="7 8" key="1">
    <citation type="submission" date="2017-06" db="EMBL/GenBank/DDBJ databases">
        <title>Ant-infecting Ophiocordyceps genomes reveal a high diversity of potential behavioral manipulation genes and a possible major role for enterotoxins.</title>
        <authorList>
            <person name="De Bekker C."/>
            <person name="Evans H.C."/>
            <person name="Brachmann A."/>
            <person name="Hughes D.P."/>
        </authorList>
    </citation>
    <scope>NUCLEOTIDE SEQUENCE [LARGE SCALE GENOMIC DNA]</scope>
    <source>
        <strain evidence="7 8">Map64</strain>
    </source>
</reference>
<comment type="caution">
    <text evidence="7">The sequence shown here is derived from an EMBL/GenBank/DDBJ whole genome shotgun (WGS) entry which is preliminary data.</text>
</comment>
<dbReference type="Gene3D" id="1.10.3560.10">
    <property type="entry name" value="yst0336 like domain"/>
    <property type="match status" value="1"/>
</dbReference>
<dbReference type="OrthoDB" id="10248897at2759"/>
<gene>
    <name evidence="7" type="ORF">CDD81_2470</name>
</gene>
<keyword evidence="2" id="KW-0963">Cytoplasm</keyword>
<evidence type="ECO:0000256" key="3">
    <source>
        <dbReference type="ARBA" id="ARBA00061201"/>
    </source>
</evidence>
<dbReference type="STRING" id="1399860.A0A2C5YCD1"/>
<feature type="region of interest" description="Disordered" evidence="5">
    <location>
        <begin position="1"/>
        <end position="20"/>
    </location>
</feature>
<sequence length="169" mass="19611">MDPLENASSVSAPANFDAENAPNMEEMEMQFAVKVVEHMQTYWSLLQGIRGSQLRLTKLDDDIYTHLQTAFPEFDPAATLDENAMKSPAGKTRWRDFMMQYEKKIDDYNFGTMVRNSPRVEYNEDTTIFVPKIQFYAIEIARNRNGLNDWIYEEAQATREKKQHEAAAK</sequence>
<evidence type="ECO:0000259" key="6">
    <source>
        <dbReference type="Pfam" id="PF04669"/>
    </source>
</evidence>
<dbReference type="Proteomes" id="UP000226192">
    <property type="component" value="Unassembled WGS sequence"/>
</dbReference>
<feature type="compositionally biased region" description="Polar residues" evidence="5">
    <location>
        <begin position="1"/>
        <end position="12"/>
    </location>
</feature>
<dbReference type="Pfam" id="PF04669">
    <property type="entry name" value="PBDC1"/>
    <property type="match status" value="1"/>
</dbReference>
<dbReference type="FunFam" id="1.10.3560.10:FF:000001">
    <property type="entry name" value="Protein PBDC1 homolog"/>
    <property type="match status" value="1"/>
</dbReference>
<dbReference type="PANTHER" id="PTHR13410:SF9">
    <property type="entry name" value="PROTEIN PBDC1"/>
    <property type="match status" value="1"/>
</dbReference>
<name>A0A2C5YCD1_9HYPO</name>
<comment type="subcellular location">
    <subcellularLocation>
        <location evidence="1">Cytoplasm</location>
    </subcellularLocation>
</comment>
<dbReference type="EMBL" id="NJET01000018">
    <property type="protein sequence ID" value="PHH65366.1"/>
    <property type="molecule type" value="Genomic_DNA"/>
</dbReference>